<evidence type="ECO:0000256" key="7">
    <source>
        <dbReference type="SAM" id="Phobius"/>
    </source>
</evidence>
<feature type="transmembrane region" description="Helical" evidence="7">
    <location>
        <begin position="39"/>
        <end position="58"/>
    </location>
</feature>
<dbReference type="SUPFAM" id="SSF103473">
    <property type="entry name" value="MFS general substrate transporter"/>
    <property type="match status" value="1"/>
</dbReference>
<sequence length="412" mass="44020">MFTRNFNVLLSGVFVKSFGMGIYAAAGMMLVLYLTGNPFYSGVAFFVTTLPGVIGFLISPFANYVNKKSALIICEIIKAALLFSVPLLHMTNMLSVFYVIAVMFILSLIAQFTYPIDSTLLPGIVGEENIVRANSLVQMIRESMDVVFLAVAGFIITTIGSAEALIITGACHLLAACVYTLYRLPKKQLKDKNPALVILLKQYGHDLKEGLLYVRQTFLFHIVVSASFVNFFGGVLFAALPAFTLAQGGTDAFYGYYLMAGAAGMLIGSLIAPKVKMFRYGHLVIICCFISAGAWVGAGLTSVAVSMLLYGIAFIATGVINILLFSLIQQKVETTLIGRVITVMSSGASLCLPLGSLLGGAIAATFSPALAIVIGGGAMAVFALYWLVFPRLRRLAAIDDIILKPAEVGSAS</sequence>
<keyword evidence="5 7" id="KW-1133">Transmembrane helix</keyword>
<reference evidence="9" key="1">
    <citation type="submission" date="2016-09" db="EMBL/GenBank/DDBJ databases">
        <authorList>
            <person name="Varghese N."/>
            <person name="Submissions S."/>
        </authorList>
    </citation>
    <scope>NUCLEOTIDE SEQUENCE [LARGE SCALE GENOMIC DNA]</scope>
    <source>
        <strain evidence="9">25nlg</strain>
    </source>
</reference>
<feature type="transmembrane region" description="Helical" evidence="7">
    <location>
        <begin position="252"/>
        <end position="271"/>
    </location>
</feature>
<evidence type="ECO:0000256" key="3">
    <source>
        <dbReference type="ARBA" id="ARBA00022475"/>
    </source>
</evidence>
<name>A0A1G6GP87_9BACI</name>
<feature type="transmembrane region" description="Helical" evidence="7">
    <location>
        <begin position="165"/>
        <end position="182"/>
    </location>
</feature>
<dbReference type="RefSeq" id="WP_176763736.1">
    <property type="nucleotide sequence ID" value="NZ_FMYM01000001.1"/>
</dbReference>
<accession>A0A1G6GP87</accession>
<dbReference type="GO" id="GO:0005886">
    <property type="term" value="C:plasma membrane"/>
    <property type="evidence" value="ECO:0007669"/>
    <property type="project" value="UniProtKB-SubCell"/>
</dbReference>
<dbReference type="PANTHER" id="PTHR23513">
    <property type="entry name" value="INTEGRAL MEMBRANE EFFLUX PROTEIN-RELATED"/>
    <property type="match status" value="1"/>
</dbReference>
<dbReference type="CDD" id="cd06173">
    <property type="entry name" value="MFS_MefA_like"/>
    <property type="match status" value="1"/>
</dbReference>
<gene>
    <name evidence="8" type="ORF">SAMN05421737_101325</name>
</gene>
<organism evidence="8 9">
    <name type="scientific">Shouchella lonarensis</name>
    <dbReference type="NCBI Taxonomy" id="1464122"/>
    <lineage>
        <taxon>Bacteria</taxon>
        <taxon>Bacillati</taxon>
        <taxon>Bacillota</taxon>
        <taxon>Bacilli</taxon>
        <taxon>Bacillales</taxon>
        <taxon>Bacillaceae</taxon>
        <taxon>Shouchella</taxon>
    </lineage>
</organism>
<feature type="transmembrane region" description="Helical" evidence="7">
    <location>
        <begin position="7"/>
        <end position="33"/>
    </location>
</feature>
<evidence type="ECO:0000313" key="9">
    <source>
        <dbReference type="Proteomes" id="UP000242662"/>
    </source>
</evidence>
<evidence type="ECO:0000256" key="2">
    <source>
        <dbReference type="ARBA" id="ARBA00022448"/>
    </source>
</evidence>
<evidence type="ECO:0000256" key="5">
    <source>
        <dbReference type="ARBA" id="ARBA00022989"/>
    </source>
</evidence>
<keyword evidence="6 7" id="KW-0472">Membrane</keyword>
<keyword evidence="3" id="KW-1003">Cell membrane</keyword>
<feature type="transmembrane region" description="Helical" evidence="7">
    <location>
        <begin position="340"/>
        <end position="363"/>
    </location>
</feature>
<evidence type="ECO:0000256" key="6">
    <source>
        <dbReference type="ARBA" id="ARBA00023136"/>
    </source>
</evidence>
<dbReference type="Pfam" id="PF05977">
    <property type="entry name" value="MFS_3"/>
    <property type="match status" value="1"/>
</dbReference>
<dbReference type="Gene3D" id="1.20.1250.20">
    <property type="entry name" value="MFS general substrate transporter like domains"/>
    <property type="match status" value="1"/>
</dbReference>
<comment type="subcellular location">
    <subcellularLocation>
        <location evidence="1">Cell membrane</location>
        <topology evidence="1">Multi-pass membrane protein</topology>
    </subcellularLocation>
</comment>
<keyword evidence="2" id="KW-0813">Transport</keyword>
<feature type="transmembrane region" description="Helical" evidence="7">
    <location>
        <begin position="307"/>
        <end position="328"/>
    </location>
</feature>
<keyword evidence="4 7" id="KW-0812">Transmembrane</keyword>
<feature type="transmembrane region" description="Helical" evidence="7">
    <location>
        <begin position="283"/>
        <end position="301"/>
    </location>
</feature>
<dbReference type="STRING" id="1464122.SAMN05421737_101325"/>
<dbReference type="Proteomes" id="UP000242662">
    <property type="component" value="Unassembled WGS sequence"/>
</dbReference>
<keyword evidence="9" id="KW-1185">Reference proteome</keyword>
<evidence type="ECO:0000313" key="8">
    <source>
        <dbReference type="EMBL" id="SDB83822.1"/>
    </source>
</evidence>
<proteinExistence type="predicted"/>
<dbReference type="PANTHER" id="PTHR23513:SF6">
    <property type="entry name" value="MAJOR FACILITATOR SUPERFAMILY ASSOCIATED DOMAIN-CONTAINING PROTEIN"/>
    <property type="match status" value="1"/>
</dbReference>
<dbReference type="EMBL" id="FMYM01000001">
    <property type="protein sequence ID" value="SDB83822.1"/>
    <property type="molecule type" value="Genomic_DNA"/>
</dbReference>
<evidence type="ECO:0000256" key="4">
    <source>
        <dbReference type="ARBA" id="ARBA00022692"/>
    </source>
</evidence>
<dbReference type="InterPro" id="IPR010290">
    <property type="entry name" value="TM_effector"/>
</dbReference>
<dbReference type="InterPro" id="IPR036259">
    <property type="entry name" value="MFS_trans_sf"/>
</dbReference>
<protein>
    <submittedName>
        <fullName evidence="8">Transmembrane secretion effector</fullName>
    </submittedName>
</protein>
<feature type="transmembrane region" description="Helical" evidence="7">
    <location>
        <begin position="369"/>
        <end position="388"/>
    </location>
</feature>
<feature type="transmembrane region" description="Helical" evidence="7">
    <location>
        <begin position="95"/>
        <end position="114"/>
    </location>
</feature>
<dbReference type="AlphaFoldDB" id="A0A1G6GP87"/>
<evidence type="ECO:0000256" key="1">
    <source>
        <dbReference type="ARBA" id="ARBA00004651"/>
    </source>
</evidence>
<feature type="transmembrane region" description="Helical" evidence="7">
    <location>
        <begin position="218"/>
        <end position="240"/>
    </location>
</feature>